<sequence>MHKNSQKPCYERVAQDAMQMILIMRVKKLYKPTQHKSYPFSMYCSHAFGGEQRFIEEVCCYEKFESQPGLANFAGYGAGHSVGQLSALSQ</sequence>
<reference evidence="1 2" key="1">
    <citation type="journal article" date="2010" name="J. Bacteriol.">
        <title>Short-term signatures of evolutionary change in the Salmonella enterica serovar typhimurium 14028 genome.</title>
        <authorList>
            <person name="Jarvik T."/>
            <person name="Smillie C."/>
            <person name="Groisman E.A."/>
            <person name="Ochman H."/>
        </authorList>
    </citation>
    <scope>NUCLEOTIDE SEQUENCE [LARGE SCALE GENOMIC DNA]</scope>
    <source>
        <strain evidence="2">14028s / SGSC 2262</strain>
    </source>
</reference>
<protein>
    <submittedName>
        <fullName evidence="1">Uncharacterized protein</fullName>
    </submittedName>
</protein>
<dbReference type="HOGENOM" id="CLU_2439057_0_0_6"/>
<name>A0A0F6BAD7_SALT1</name>
<keyword evidence="2" id="KW-1185">Reference proteome</keyword>
<dbReference type="AlphaFoldDB" id="A0A0F6BAD7"/>
<evidence type="ECO:0000313" key="1">
    <source>
        <dbReference type="EMBL" id="ACY91489.1"/>
    </source>
</evidence>
<organism evidence="1 2">
    <name type="scientific">Salmonella typhimurium (strain 14028s / SGSC 2262)</name>
    <dbReference type="NCBI Taxonomy" id="588858"/>
    <lineage>
        <taxon>Bacteria</taxon>
        <taxon>Pseudomonadati</taxon>
        <taxon>Pseudomonadota</taxon>
        <taxon>Gammaproteobacteria</taxon>
        <taxon>Enterobacterales</taxon>
        <taxon>Enterobacteriaceae</taxon>
        <taxon>Salmonella</taxon>
    </lineage>
</organism>
<gene>
    <name evidence="1" type="ordered locus">STM14_5150</name>
</gene>
<dbReference type="KEGG" id="seo:STM14_5150"/>
<proteinExistence type="predicted"/>
<dbReference type="Proteomes" id="UP000002695">
    <property type="component" value="Chromosome"/>
</dbReference>
<accession>A0A0F6BAD7</accession>
<dbReference type="EMBL" id="CP001363">
    <property type="protein sequence ID" value="ACY91489.1"/>
    <property type="molecule type" value="Genomic_DNA"/>
</dbReference>
<evidence type="ECO:0000313" key="2">
    <source>
        <dbReference type="Proteomes" id="UP000002695"/>
    </source>
</evidence>